<dbReference type="EMBL" id="BAABIP010000022">
    <property type="protein sequence ID" value="GAA4774938.1"/>
    <property type="molecule type" value="Genomic_DNA"/>
</dbReference>
<organism evidence="1 2">
    <name type="scientific">Flavobacterium hankyongi</name>
    <dbReference type="NCBI Taxonomy" id="1176532"/>
    <lineage>
        <taxon>Bacteria</taxon>
        <taxon>Pseudomonadati</taxon>
        <taxon>Bacteroidota</taxon>
        <taxon>Flavobacteriia</taxon>
        <taxon>Flavobacteriales</taxon>
        <taxon>Flavobacteriaceae</taxon>
        <taxon>Flavobacterium</taxon>
    </lineage>
</organism>
<keyword evidence="2" id="KW-1185">Reference proteome</keyword>
<protein>
    <submittedName>
        <fullName evidence="1">Uncharacterized protein</fullName>
    </submittedName>
</protein>
<evidence type="ECO:0000313" key="2">
    <source>
        <dbReference type="Proteomes" id="UP001500141"/>
    </source>
</evidence>
<dbReference type="RefSeq" id="WP_264543316.1">
    <property type="nucleotide sequence ID" value="NZ_BAABIP010000022.1"/>
</dbReference>
<name>A0ABP9A7X4_9FLAO</name>
<proteinExistence type="predicted"/>
<gene>
    <name evidence="1" type="ORF">GCM10023230_27190</name>
</gene>
<comment type="caution">
    <text evidence="1">The sequence shown here is derived from an EMBL/GenBank/DDBJ whole genome shotgun (WGS) entry which is preliminary data.</text>
</comment>
<evidence type="ECO:0000313" key="1">
    <source>
        <dbReference type="EMBL" id="GAA4774938.1"/>
    </source>
</evidence>
<sequence length="593" mass="67803">MKYYIALYQKLRDTYLSINSNENDLPLICPTLTMYSKEELEMLRPQSQITDKSIIGESLLKKEQISNELNSIPTSSSNWNVNPENILSEVYKNILESIQPIGLQDQFLKIDIKDSAVLFDSSQKPTKEYKAYLKYLVAYEKNLEVVQQHLETFDSSATDLKKTAWEDKLVVLGSKAKLAYAELEVKGYKNVVEKAINEINNNTELEKYLGLLESTKSIFDITKKTGVETLASYHNIDFSPYDFMVNESGWNNLKIEKKELDELYLKAKQSAGGIPEEILSLEYDEKYIKGIELDYSFIHLKRSWFNKDIFNQKFFSHNNEKKVSDGQTISNDFQLPAFPKIMILMKNLKVDLETNILESQINAINNMIHFGPLILKNQMFVNKQNNTSFLKVITNKETLRSNQLQYLARKSETTTLEIQNEVAKEISTETNTPIKNTISATPVNMRTINSPKLATMKPLEMRATNTAILNVNTTLLTPIIATFPILGARTTFTINDSVSKKGIYKCSISIKGKEGNNIVREIETNQEGTISTMLPIGKYSLELKCDFYTSKTIEINIENNNPLSLTYELSRDIVEYKSYFLIGMICEKLPLIN</sequence>
<accession>A0ABP9A7X4</accession>
<reference evidence="2" key="1">
    <citation type="journal article" date="2019" name="Int. J. Syst. Evol. Microbiol.">
        <title>The Global Catalogue of Microorganisms (GCM) 10K type strain sequencing project: providing services to taxonomists for standard genome sequencing and annotation.</title>
        <authorList>
            <consortium name="The Broad Institute Genomics Platform"/>
            <consortium name="The Broad Institute Genome Sequencing Center for Infectious Disease"/>
            <person name="Wu L."/>
            <person name="Ma J."/>
        </authorList>
    </citation>
    <scope>NUCLEOTIDE SEQUENCE [LARGE SCALE GENOMIC DNA]</scope>
    <source>
        <strain evidence="2">JCM 18198</strain>
    </source>
</reference>
<dbReference type="Proteomes" id="UP001500141">
    <property type="component" value="Unassembled WGS sequence"/>
</dbReference>